<dbReference type="OrthoDB" id="1166258at2759"/>
<dbReference type="EMBL" id="JABFAD010000010">
    <property type="protein sequence ID" value="MBA0810812.1"/>
    <property type="molecule type" value="Genomic_DNA"/>
</dbReference>
<evidence type="ECO:0000313" key="1">
    <source>
        <dbReference type="EMBL" id="MBA0810812.1"/>
    </source>
</evidence>
<accession>A0A7J9HLX2</accession>
<proteinExistence type="predicted"/>
<protein>
    <recommendedName>
        <fullName evidence="3">RNase H type-1 domain-containing protein</fullName>
    </recommendedName>
</protein>
<dbReference type="AlphaFoldDB" id="A0A7J9HLX2"/>
<dbReference type="Proteomes" id="UP000593560">
    <property type="component" value="Unassembled WGS sequence"/>
</dbReference>
<keyword evidence="2" id="KW-1185">Reference proteome</keyword>
<comment type="caution">
    <text evidence="1">The sequence shown here is derived from an EMBL/GenBank/DDBJ whole genome shotgun (WGS) entry which is preliminary data.</text>
</comment>
<name>A0A7J9HLX2_9ROSI</name>
<evidence type="ECO:0008006" key="3">
    <source>
        <dbReference type="Google" id="ProtNLM"/>
    </source>
</evidence>
<organism evidence="1 2">
    <name type="scientific">Gossypium harknessii</name>
    <dbReference type="NCBI Taxonomy" id="34285"/>
    <lineage>
        <taxon>Eukaryota</taxon>
        <taxon>Viridiplantae</taxon>
        <taxon>Streptophyta</taxon>
        <taxon>Embryophyta</taxon>
        <taxon>Tracheophyta</taxon>
        <taxon>Spermatophyta</taxon>
        <taxon>Magnoliopsida</taxon>
        <taxon>eudicotyledons</taxon>
        <taxon>Gunneridae</taxon>
        <taxon>Pentapetalae</taxon>
        <taxon>rosids</taxon>
        <taxon>malvids</taxon>
        <taxon>Malvales</taxon>
        <taxon>Malvaceae</taxon>
        <taxon>Malvoideae</taxon>
        <taxon>Gossypium</taxon>
    </lineage>
</organism>
<gene>
    <name evidence="1" type="ORF">Gohar_002770</name>
</gene>
<evidence type="ECO:0000313" key="2">
    <source>
        <dbReference type="Proteomes" id="UP000593560"/>
    </source>
</evidence>
<feature type="non-terminal residue" evidence="1">
    <location>
        <position position="1"/>
    </location>
</feature>
<reference evidence="1 2" key="1">
    <citation type="journal article" date="2019" name="Genome Biol. Evol.">
        <title>Insights into the evolution of the New World diploid cottons (Gossypium, subgenus Houzingenia) based on genome sequencing.</title>
        <authorList>
            <person name="Grover C.E."/>
            <person name="Arick M.A. 2nd"/>
            <person name="Thrash A."/>
            <person name="Conover J.L."/>
            <person name="Sanders W.S."/>
            <person name="Peterson D.G."/>
            <person name="Frelichowski J.E."/>
            <person name="Scheffler J.A."/>
            <person name="Scheffler B.E."/>
            <person name="Wendel J.F."/>
        </authorList>
    </citation>
    <scope>NUCLEOTIDE SEQUENCE [LARGE SCALE GENOMIC DNA]</scope>
    <source>
        <strain evidence="1">0</strain>
        <tissue evidence="1">Leaf</tissue>
    </source>
</reference>
<sequence>MGWDFVKGGSKWQYIYISMVASLQSVISGSTFAYQWWLVLKVLLVAVYLQISGGLCTNGNSDGQFLRNSIVVCIGARPWGVGVALSTINMQRSWKQWLAEDFMKRSLMDKFSISNLIKDIKERGAKFRSLQFRIVPREANVTTHGLAMEGRKYGYPMYWVEEVLKEVERLVDKDRRGVG</sequence>